<keyword evidence="1" id="KW-0456">Lyase</keyword>
<feature type="binding site" evidence="3">
    <location>
        <position position="163"/>
    </location>
    <ligand>
        <name>substrate</name>
    </ligand>
</feature>
<reference evidence="4" key="3">
    <citation type="submission" date="2025-08" db="UniProtKB">
        <authorList>
            <consortium name="Ensembl"/>
        </authorList>
    </citation>
    <scope>IDENTIFICATION</scope>
</reference>
<evidence type="ECO:0000256" key="3">
    <source>
        <dbReference type="PIRSR" id="PIRSR617939-2"/>
    </source>
</evidence>
<reference evidence="5" key="1">
    <citation type="journal article" date="2014" name="PLoS ONE">
        <title>The genome and linkage map of the northern pike (Esox lucius): conserved synteny revealed between the salmonid sister group and the Neoteleostei.</title>
        <authorList>
            <person name="Rondeau E.B."/>
            <person name="Minkley D.R."/>
            <person name="Leong J.S."/>
            <person name="Messmer A.M."/>
            <person name="Jantzen J.R."/>
            <person name="von Schalburg K.R."/>
            <person name="Lemon C."/>
            <person name="Bird N.H."/>
            <person name="Koop B.F."/>
        </authorList>
    </citation>
    <scope>NUCLEOTIDE SEQUENCE</scope>
</reference>
<proteinExistence type="predicted"/>
<dbReference type="SUPFAM" id="SSF110857">
    <property type="entry name" value="Gamma-glutamyl cyclotransferase-like"/>
    <property type="match status" value="1"/>
</dbReference>
<reference evidence="4" key="4">
    <citation type="submission" date="2025-09" db="UniProtKB">
        <authorList>
            <consortium name="Ensembl"/>
        </authorList>
    </citation>
    <scope>IDENTIFICATION</scope>
</reference>
<feature type="binding site" evidence="3">
    <location>
        <begin position="44"/>
        <end position="49"/>
    </location>
    <ligand>
        <name>substrate</name>
    </ligand>
</feature>
<dbReference type="Gene3D" id="3.10.490.10">
    <property type="entry name" value="Gamma-glutamyl cyclotransferase-like"/>
    <property type="match status" value="1"/>
</dbReference>
<reference evidence="4" key="2">
    <citation type="submission" date="2020-02" db="EMBL/GenBank/DDBJ databases">
        <title>Esox lucius (northern pike) genome, fEsoLuc1, primary haplotype.</title>
        <authorList>
            <person name="Myers G."/>
            <person name="Karagic N."/>
            <person name="Meyer A."/>
            <person name="Pippel M."/>
            <person name="Reichard M."/>
            <person name="Winkler S."/>
            <person name="Tracey A."/>
            <person name="Sims Y."/>
            <person name="Howe K."/>
            <person name="Rhie A."/>
            <person name="Formenti G."/>
            <person name="Durbin R."/>
            <person name="Fedrigo O."/>
            <person name="Jarvis E.D."/>
        </authorList>
    </citation>
    <scope>NUCLEOTIDE SEQUENCE [LARGE SCALE GENOMIC DNA]</scope>
</reference>
<evidence type="ECO:0000313" key="4">
    <source>
        <dbReference type="Ensembl" id="ENSELUP00000043699.1"/>
    </source>
</evidence>
<dbReference type="InParanoid" id="A0A6Q2WQ19"/>
<dbReference type="InterPro" id="IPR013024">
    <property type="entry name" value="GGCT-like"/>
</dbReference>
<dbReference type="CDD" id="cd06661">
    <property type="entry name" value="GGCT_like"/>
    <property type="match status" value="1"/>
</dbReference>
<dbReference type="PANTHER" id="PTHR12935">
    <property type="entry name" value="GAMMA-GLUTAMYLCYCLOTRANSFERASE"/>
    <property type="match status" value="1"/>
</dbReference>
<dbReference type="AlphaFoldDB" id="A0A6Q2WQ19"/>
<protein>
    <submittedName>
        <fullName evidence="4">Uncharacterized protein</fullName>
    </submittedName>
</protein>
<evidence type="ECO:0000256" key="1">
    <source>
        <dbReference type="ARBA" id="ARBA00023239"/>
    </source>
</evidence>
<organism evidence="4 5">
    <name type="scientific">Esox lucius</name>
    <name type="common">Northern pike</name>
    <dbReference type="NCBI Taxonomy" id="8010"/>
    <lineage>
        <taxon>Eukaryota</taxon>
        <taxon>Metazoa</taxon>
        <taxon>Chordata</taxon>
        <taxon>Craniata</taxon>
        <taxon>Vertebrata</taxon>
        <taxon>Euteleostomi</taxon>
        <taxon>Actinopterygii</taxon>
        <taxon>Neopterygii</taxon>
        <taxon>Teleostei</taxon>
        <taxon>Protacanthopterygii</taxon>
        <taxon>Esociformes</taxon>
        <taxon>Esocidae</taxon>
        <taxon>Esox</taxon>
    </lineage>
</organism>
<dbReference type="Bgee" id="ENSELUG00000014677">
    <property type="expression patterns" value="Expressed in camera-type eye and 14 other cell types or tissues"/>
</dbReference>
<dbReference type="GeneTree" id="ENSGT00500000044921"/>
<dbReference type="PANTHER" id="PTHR12935:SF13">
    <property type="entry name" value="GAMMA-GLUTAMYLCYCLOTRANSFERASE"/>
    <property type="match status" value="1"/>
</dbReference>
<accession>A0A6Q2WQ19</accession>
<dbReference type="InterPro" id="IPR036568">
    <property type="entry name" value="GGCT-like_sf"/>
</dbReference>
<feature type="active site" description="Proton acceptor" evidence="2">
    <location>
        <position position="123"/>
    </location>
</feature>
<keyword evidence="5" id="KW-1185">Reference proteome</keyword>
<evidence type="ECO:0000313" key="5">
    <source>
        <dbReference type="Proteomes" id="UP000265140"/>
    </source>
</evidence>
<dbReference type="Ensembl" id="ENSELUT00000057384.2">
    <property type="protein sequence ID" value="ENSELUP00000043699.1"/>
    <property type="gene ID" value="ENSELUG00000014677.3"/>
</dbReference>
<dbReference type="Proteomes" id="UP000265140">
    <property type="component" value="Chromosome 24"/>
</dbReference>
<dbReference type="InterPro" id="IPR017939">
    <property type="entry name" value="G-Glutamylcylcotransferase"/>
</dbReference>
<dbReference type="GO" id="GO:0003839">
    <property type="term" value="F:gamma-glutamylcyclotransferase activity"/>
    <property type="evidence" value="ECO:0007669"/>
    <property type="project" value="InterPro"/>
</dbReference>
<sequence>MSYLTYTFVLSLCYNQIAPTVVPASPEDNIANATKSPVYDHFMYFAYGSNLLRERLQVNNPSAVFVSTGSLKDWVITFGSWNKELNNSWHGGVATIEESKGDVVWGVVWRMDKDNLITLDRQEGVGMGLYSPLNVTVNTDAGEVLCRTYKMNNFTAHLTSPPYKQVVCLGAKQNGLPLDYIKKLEAVETNGYSGPSILDDITALKTAKKDDVEMLPEKVQ</sequence>
<dbReference type="Pfam" id="PF13772">
    <property type="entry name" value="AIG2_2"/>
    <property type="match status" value="1"/>
</dbReference>
<dbReference type="OMA" id="WSHRMHI"/>
<evidence type="ECO:0000256" key="2">
    <source>
        <dbReference type="PIRSR" id="PIRSR617939-1"/>
    </source>
</evidence>
<name>A0A6Q2WQ19_ESOLU</name>